<dbReference type="AlphaFoldDB" id="A0A4Q7MN56"/>
<name>A0A4Q7MN56_9MICO</name>
<dbReference type="Gene3D" id="1.10.3330.10">
    <property type="entry name" value="Oxo-4-hydroxy-4-carboxy-5-ureidoimidazoline decarboxylase"/>
    <property type="match status" value="1"/>
</dbReference>
<accession>A0A4Q7MN56</accession>
<evidence type="ECO:0000256" key="2">
    <source>
        <dbReference type="ARBA" id="ARBA00004754"/>
    </source>
</evidence>
<dbReference type="InterPro" id="IPR018020">
    <property type="entry name" value="OHCU_decarboxylase"/>
</dbReference>
<comment type="pathway">
    <text evidence="2">Purine metabolism; urate degradation; (S)-allantoin from urate: step 3/3.</text>
</comment>
<dbReference type="PANTHER" id="PTHR43466:SF1">
    <property type="entry name" value="2-OXO-4-HYDROXY-4-CARBOXY-5-UREIDOIMIDAZOLINE DECARBOXYLASE-RELATED"/>
    <property type="match status" value="1"/>
</dbReference>
<dbReference type="GO" id="GO:0006144">
    <property type="term" value="P:purine nucleobase metabolic process"/>
    <property type="evidence" value="ECO:0007669"/>
    <property type="project" value="UniProtKB-KW"/>
</dbReference>
<evidence type="ECO:0000256" key="6">
    <source>
        <dbReference type="ARBA" id="ARBA00023239"/>
    </source>
</evidence>
<dbReference type="Pfam" id="PF09349">
    <property type="entry name" value="OHCU_decarbox"/>
    <property type="match status" value="1"/>
</dbReference>
<keyword evidence="9" id="KW-1185">Reference proteome</keyword>
<proteinExistence type="predicted"/>
<reference evidence="8 9" key="1">
    <citation type="submission" date="2019-02" db="EMBL/GenBank/DDBJ databases">
        <title>Genomic Encyclopedia of Type Strains, Phase IV (KMG-IV): sequencing the most valuable type-strain genomes for metagenomic binning, comparative biology and taxonomic classification.</title>
        <authorList>
            <person name="Goeker M."/>
        </authorList>
    </citation>
    <scope>NUCLEOTIDE SEQUENCE [LARGE SCALE GENOMIC DNA]</scope>
    <source>
        <strain evidence="8 9">DSM 43045</strain>
    </source>
</reference>
<keyword evidence="6" id="KW-0456">Lyase</keyword>
<dbReference type="EMBL" id="SGWY01000001">
    <property type="protein sequence ID" value="RZS68099.1"/>
    <property type="molecule type" value="Genomic_DNA"/>
</dbReference>
<dbReference type="InterPro" id="IPR036778">
    <property type="entry name" value="OHCU_decarboxylase_sf"/>
</dbReference>
<keyword evidence="5" id="KW-0210">Decarboxylase</keyword>
<dbReference type="RefSeq" id="WP_130351466.1">
    <property type="nucleotide sequence ID" value="NZ_SGWY01000001.1"/>
</dbReference>
<dbReference type="GO" id="GO:0051997">
    <property type="term" value="F:2-oxo-4-hydroxy-4-carboxy-5-ureidoimidazoline decarboxylase activity"/>
    <property type="evidence" value="ECO:0007669"/>
    <property type="project" value="UniProtKB-EC"/>
</dbReference>
<dbReference type="Proteomes" id="UP000293289">
    <property type="component" value="Unassembled WGS sequence"/>
</dbReference>
<dbReference type="PANTHER" id="PTHR43466">
    <property type="entry name" value="2-OXO-4-HYDROXY-4-CARBOXY-5-UREIDOIMIDAZOLINE DECARBOXYLASE-RELATED"/>
    <property type="match status" value="1"/>
</dbReference>
<evidence type="ECO:0000256" key="5">
    <source>
        <dbReference type="ARBA" id="ARBA00022793"/>
    </source>
</evidence>
<feature type="domain" description="Oxo-4-hydroxy-4-carboxy-5-ureidoimidazoline decarboxylase" evidence="7">
    <location>
        <begin position="7"/>
        <end position="160"/>
    </location>
</feature>
<dbReference type="NCBIfam" id="NF010372">
    <property type="entry name" value="PRK13798.1"/>
    <property type="match status" value="1"/>
</dbReference>
<evidence type="ECO:0000313" key="8">
    <source>
        <dbReference type="EMBL" id="RZS68099.1"/>
    </source>
</evidence>
<comment type="catalytic activity">
    <reaction evidence="1">
        <text>5-hydroxy-2-oxo-4-ureido-2,5-dihydro-1H-imidazole-5-carboxylate + H(+) = (S)-allantoin + CO2</text>
        <dbReference type="Rhea" id="RHEA:26301"/>
        <dbReference type="ChEBI" id="CHEBI:15378"/>
        <dbReference type="ChEBI" id="CHEBI:15678"/>
        <dbReference type="ChEBI" id="CHEBI:16526"/>
        <dbReference type="ChEBI" id="CHEBI:58639"/>
        <dbReference type="EC" id="4.1.1.97"/>
    </reaction>
</comment>
<dbReference type="InterPro" id="IPR017595">
    <property type="entry name" value="OHCU_decarboxylase-2"/>
</dbReference>
<organism evidence="8 9">
    <name type="scientific">Agromyces ramosus</name>
    <dbReference type="NCBI Taxonomy" id="33879"/>
    <lineage>
        <taxon>Bacteria</taxon>
        <taxon>Bacillati</taxon>
        <taxon>Actinomycetota</taxon>
        <taxon>Actinomycetes</taxon>
        <taxon>Micrococcales</taxon>
        <taxon>Microbacteriaceae</taxon>
        <taxon>Agromyces</taxon>
    </lineage>
</organism>
<evidence type="ECO:0000256" key="3">
    <source>
        <dbReference type="ARBA" id="ARBA00012257"/>
    </source>
</evidence>
<protein>
    <recommendedName>
        <fullName evidence="3">2-oxo-4-hydroxy-4-carboxy-5-ureidoimidazoline decarboxylase</fullName>
        <ecNumber evidence="3">4.1.1.97</ecNumber>
    </recommendedName>
</protein>
<keyword evidence="4" id="KW-0659">Purine metabolism</keyword>
<dbReference type="NCBIfam" id="TIGR03180">
    <property type="entry name" value="UraD_2"/>
    <property type="match status" value="1"/>
</dbReference>
<dbReference type="SUPFAM" id="SSF158694">
    <property type="entry name" value="UraD-Like"/>
    <property type="match status" value="1"/>
</dbReference>
<gene>
    <name evidence="8" type="ORF">EV187_0526</name>
</gene>
<evidence type="ECO:0000256" key="1">
    <source>
        <dbReference type="ARBA" id="ARBA00001163"/>
    </source>
</evidence>
<evidence type="ECO:0000256" key="4">
    <source>
        <dbReference type="ARBA" id="ARBA00022631"/>
    </source>
</evidence>
<comment type="caution">
    <text evidence="8">The sequence shown here is derived from an EMBL/GenBank/DDBJ whole genome shotgun (WGS) entry which is preliminary data.</text>
</comment>
<sequence length="164" mass="17466">MRLEEFNALGREAAIEALRPCLDIPRWCEELAAGRPYGSVVELVAWAEAAADPFTAREVDGALAHHPRIGERAAGATAEAAMSRAEQAGVDPRDAEAAAALAAGNLAYEQRFGRVFLIRAAGRSAAEILAALTERLGHTPAEEEPVVADQLRQIAVLRLKGLFA</sequence>
<dbReference type="EC" id="4.1.1.97" evidence="3"/>
<evidence type="ECO:0000259" key="7">
    <source>
        <dbReference type="Pfam" id="PF09349"/>
    </source>
</evidence>
<evidence type="ECO:0000313" key="9">
    <source>
        <dbReference type="Proteomes" id="UP000293289"/>
    </source>
</evidence>
<dbReference type="OrthoDB" id="5243781at2"/>
<dbReference type="GO" id="GO:0019628">
    <property type="term" value="P:urate catabolic process"/>
    <property type="evidence" value="ECO:0007669"/>
    <property type="project" value="TreeGrafter"/>
</dbReference>